<reference evidence="1 2" key="1">
    <citation type="journal article" date="2016" name="Nat. Commun.">
        <title>Thousands of microbial genomes shed light on interconnected biogeochemical processes in an aquifer system.</title>
        <authorList>
            <person name="Anantharaman K."/>
            <person name="Brown C.T."/>
            <person name="Hug L.A."/>
            <person name="Sharon I."/>
            <person name="Castelle C.J."/>
            <person name="Probst A.J."/>
            <person name="Thomas B.C."/>
            <person name="Singh A."/>
            <person name="Wilkins M.J."/>
            <person name="Karaoz U."/>
            <person name="Brodie E.L."/>
            <person name="Williams K.H."/>
            <person name="Hubbard S.S."/>
            <person name="Banfield J.F."/>
        </authorList>
    </citation>
    <scope>NUCLEOTIDE SEQUENCE [LARGE SCALE GENOMIC DNA]</scope>
</reference>
<dbReference type="EMBL" id="MHIY01000022">
    <property type="protein sequence ID" value="OGY59617.1"/>
    <property type="molecule type" value="Genomic_DNA"/>
</dbReference>
<dbReference type="AlphaFoldDB" id="A0A1G1Z7I6"/>
<protein>
    <submittedName>
        <fullName evidence="1">Uncharacterized protein</fullName>
    </submittedName>
</protein>
<comment type="caution">
    <text evidence="1">The sequence shown here is derived from an EMBL/GenBank/DDBJ whole genome shotgun (WGS) entry which is preliminary data.</text>
</comment>
<name>A0A1G1Z7I6_9BACT</name>
<dbReference type="Proteomes" id="UP000178744">
    <property type="component" value="Unassembled WGS sequence"/>
</dbReference>
<sequence>MKQKLIIIGLLVVALGVGGYFVLNGAINIGDRKTDPISIETGQLDSSQQEAEIMLLSPFPDGYSARIEAQVEDINIPSNKITNDTSVQYSLSHNKTIKILVLNSSPLADLPEIADIKNKEIYVVTPGTPKLKPGDIVMADLSSCKMEARNTRGIAYHVLFCFENLLYINKIKFVLKTIPNSNIKQPPLHGSLLVGATDKESYGSNELVKYSIESLSDYFLWYLPYQDSIALKYSKILKKNGNDWVDLPSGELSPAESGVAPVPLIKIKSHGKYSDAISLSRIAESGTYKIAMFYTFSSDDFHSFNQEPLVAYTNEFYVNKDSYTQTACLKKSQTATTSSQNPVPYVISVIDKESGETISAFAIENVSSGKDYMTETHKCGVYIIRAVSSGESPEGNLEVWKYSYDGISRKISDSSSSSFTIDPQERYISYTRGYRYSGDYELVITDFVNKKDVFVLTGEEAEEIDPEFDVDFSFKGGWTKDGRYLLGQTLYEYGPGDADVISYFRIDSTTWEIDFRKVEDRPFLDK</sequence>
<gene>
    <name evidence="1" type="ORF">A3B23_00660</name>
</gene>
<proteinExistence type="predicted"/>
<accession>A0A1G1Z7I6</accession>
<organism evidence="1 2">
    <name type="scientific">Candidatus Colwellbacteria bacterium RIFCSPLOWO2_01_FULL_48_10</name>
    <dbReference type="NCBI Taxonomy" id="1797690"/>
    <lineage>
        <taxon>Bacteria</taxon>
        <taxon>Candidatus Colwelliibacteriota</taxon>
    </lineage>
</organism>
<evidence type="ECO:0000313" key="2">
    <source>
        <dbReference type="Proteomes" id="UP000178744"/>
    </source>
</evidence>
<evidence type="ECO:0000313" key="1">
    <source>
        <dbReference type="EMBL" id="OGY59617.1"/>
    </source>
</evidence>
<dbReference type="STRING" id="1797690.A3B23_00660"/>